<dbReference type="InterPro" id="IPR029033">
    <property type="entry name" value="His_PPase_superfam"/>
</dbReference>
<evidence type="ECO:0000313" key="1">
    <source>
        <dbReference type="EMBL" id="TCZ79871.1"/>
    </source>
</evidence>
<dbReference type="SUPFAM" id="SSF53254">
    <property type="entry name" value="Phosphoglycerate mutase-like"/>
    <property type="match status" value="1"/>
</dbReference>
<dbReference type="EMBL" id="SKFG01000002">
    <property type="protein sequence ID" value="TCZ79871.1"/>
    <property type="molecule type" value="Genomic_DNA"/>
</dbReference>
<keyword evidence="2" id="KW-1185">Reference proteome</keyword>
<proteinExistence type="predicted"/>
<dbReference type="OrthoDB" id="512570at2"/>
<dbReference type="InterPro" id="IPR050275">
    <property type="entry name" value="PGM_Phosphatase"/>
</dbReference>
<dbReference type="PANTHER" id="PTHR48100:SF1">
    <property type="entry name" value="HISTIDINE PHOSPHATASE FAMILY PROTEIN-RELATED"/>
    <property type="match status" value="1"/>
</dbReference>
<dbReference type="AlphaFoldDB" id="A0A4R4EN00"/>
<dbReference type="SMART" id="SM00855">
    <property type="entry name" value="PGAM"/>
    <property type="match status" value="1"/>
</dbReference>
<dbReference type="Proteomes" id="UP000295418">
    <property type="component" value="Unassembled WGS sequence"/>
</dbReference>
<dbReference type="GO" id="GO:0016791">
    <property type="term" value="F:phosphatase activity"/>
    <property type="evidence" value="ECO:0007669"/>
    <property type="project" value="TreeGrafter"/>
</dbReference>
<dbReference type="Gene3D" id="3.40.50.1240">
    <property type="entry name" value="Phosphoglycerate mutase-like"/>
    <property type="match status" value="1"/>
</dbReference>
<dbReference type="RefSeq" id="WP_132416507.1">
    <property type="nucleotide sequence ID" value="NZ_SKFG01000002.1"/>
</dbReference>
<comment type="caution">
    <text evidence="1">The sequence shown here is derived from an EMBL/GenBank/DDBJ whole genome shotgun (WGS) entry which is preliminary data.</text>
</comment>
<organism evidence="1 2">
    <name type="scientific">Paenibacillus albiflavus</name>
    <dbReference type="NCBI Taxonomy" id="2545760"/>
    <lineage>
        <taxon>Bacteria</taxon>
        <taxon>Bacillati</taxon>
        <taxon>Bacillota</taxon>
        <taxon>Bacilli</taxon>
        <taxon>Bacillales</taxon>
        <taxon>Paenibacillaceae</taxon>
        <taxon>Paenibacillus</taxon>
    </lineage>
</organism>
<evidence type="ECO:0000313" key="2">
    <source>
        <dbReference type="Proteomes" id="UP000295418"/>
    </source>
</evidence>
<accession>A0A4R4EN00</accession>
<dbReference type="PANTHER" id="PTHR48100">
    <property type="entry name" value="BROAD-SPECIFICITY PHOSPHATASE YOR283W-RELATED"/>
    <property type="match status" value="1"/>
</dbReference>
<dbReference type="InterPro" id="IPR013078">
    <property type="entry name" value="His_Pase_superF_clade-1"/>
</dbReference>
<reference evidence="1 2" key="1">
    <citation type="submission" date="2019-03" db="EMBL/GenBank/DDBJ databases">
        <authorList>
            <person name="Kim M.K.M."/>
        </authorList>
    </citation>
    <scope>NUCLEOTIDE SEQUENCE [LARGE SCALE GENOMIC DNA]</scope>
    <source>
        <strain evidence="1 2">18JY21-1</strain>
    </source>
</reference>
<dbReference type="Pfam" id="PF00300">
    <property type="entry name" value="His_Phos_1"/>
    <property type="match status" value="1"/>
</dbReference>
<protein>
    <submittedName>
        <fullName evidence="1">Histidine phosphatase family protein</fullName>
    </submittedName>
</protein>
<name>A0A4R4EN00_9BACL</name>
<gene>
    <name evidence="1" type="ORF">E0485_03090</name>
</gene>
<dbReference type="GO" id="GO:0005737">
    <property type="term" value="C:cytoplasm"/>
    <property type="evidence" value="ECO:0007669"/>
    <property type="project" value="TreeGrafter"/>
</dbReference>
<sequence length="190" mass="21512">MKNIYLIRHCKAEGQEPEASLTCEGEHQAKELAKLLSSYSISLVITSPYKRAVDTIRSYCDLSHIPCITDARLQERVLSSVPMTDWMDKLRETYLDLDLAYEGGESSNEAMRRGMQVIEELQHRPECNAALITHGALMSLILKAYDPAFGFEEWLNLSNPDVYQIAIEEHKTTVSRIIAHKKNQLGQGES</sequence>
<dbReference type="CDD" id="cd07067">
    <property type="entry name" value="HP_PGM_like"/>
    <property type="match status" value="1"/>
</dbReference>